<dbReference type="SMART" id="SM00343">
    <property type="entry name" value="ZnF_C2HC"/>
    <property type="match status" value="3"/>
</dbReference>
<feature type="region of interest" description="Disordered" evidence="2">
    <location>
        <begin position="191"/>
        <end position="214"/>
    </location>
</feature>
<evidence type="ECO:0000256" key="2">
    <source>
        <dbReference type="SAM" id="MobiDB-lite"/>
    </source>
</evidence>
<evidence type="ECO:0000256" key="1">
    <source>
        <dbReference type="PROSITE-ProRule" id="PRU00047"/>
    </source>
</evidence>
<feature type="domain" description="CCHC-type" evidence="3">
    <location>
        <begin position="142"/>
        <end position="158"/>
    </location>
</feature>
<evidence type="ECO:0000313" key="5">
    <source>
        <dbReference type="Proteomes" id="UP001566132"/>
    </source>
</evidence>
<feature type="compositionally biased region" description="Polar residues" evidence="2">
    <location>
        <begin position="203"/>
        <end position="214"/>
    </location>
</feature>
<accession>A0ABD1DYK7</accession>
<dbReference type="EMBL" id="JBDJPC010000056">
    <property type="protein sequence ID" value="KAL1487482.1"/>
    <property type="molecule type" value="Genomic_DNA"/>
</dbReference>
<protein>
    <recommendedName>
        <fullName evidence="3">CCHC-type domain-containing protein</fullName>
    </recommendedName>
</protein>
<dbReference type="AlphaFoldDB" id="A0ABD1DYK7"/>
<keyword evidence="5" id="KW-1185">Reference proteome</keyword>
<dbReference type="Pfam" id="PF00098">
    <property type="entry name" value="zf-CCHC"/>
    <property type="match status" value="1"/>
</dbReference>
<dbReference type="SUPFAM" id="SSF57756">
    <property type="entry name" value="Retrovirus zinc finger-like domains"/>
    <property type="match status" value="1"/>
</dbReference>
<organism evidence="4 5">
    <name type="scientific">Hypothenemus hampei</name>
    <name type="common">Coffee berry borer</name>
    <dbReference type="NCBI Taxonomy" id="57062"/>
    <lineage>
        <taxon>Eukaryota</taxon>
        <taxon>Metazoa</taxon>
        <taxon>Ecdysozoa</taxon>
        <taxon>Arthropoda</taxon>
        <taxon>Hexapoda</taxon>
        <taxon>Insecta</taxon>
        <taxon>Pterygota</taxon>
        <taxon>Neoptera</taxon>
        <taxon>Endopterygota</taxon>
        <taxon>Coleoptera</taxon>
        <taxon>Polyphaga</taxon>
        <taxon>Cucujiformia</taxon>
        <taxon>Curculionidae</taxon>
        <taxon>Scolytinae</taxon>
        <taxon>Hypothenemus</taxon>
    </lineage>
</organism>
<dbReference type="InterPro" id="IPR036875">
    <property type="entry name" value="Znf_CCHC_sf"/>
</dbReference>
<comment type="caution">
    <text evidence="4">The sequence shown here is derived from an EMBL/GenBank/DDBJ whole genome shotgun (WGS) entry which is preliminary data.</text>
</comment>
<dbReference type="InterPro" id="IPR001878">
    <property type="entry name" value="Znf_CCHC"/>
</dbReference>
<reference evidence="4 5" key="1">
    <citation type="submission" date="2024-05" db="EMBL/GenBank/DDBJ databases">
        <title>Genetic variation in Jamaican populations of the coffee berry borer (Hypothenemus hampei).</title>
        <authorList>
            <person name="Errbii M."/>
            <person name="Myrie A."/>
        </authorList>
    </citation>
    <scope>NUCLEOTIDE SEQUENCE [LARGE SCALE GENOMIC DNA]</scope>
    <source>
        <strain evidence="4">JA-Hopewell-2020-01-JO</strain>
        <tissue evidence="4">Whole body</tissue>
    </source>
</reference>
<feature type="domain" description="CCHC-type" evidence="3">
    <location>
        <begin position="120"/>
        <end position="135"/>
    </location>
</feature>
<evidence type="ECO:0000313" key="4">
    <source>
        <dbReference type="EMBL" id="KAL1487482.1"/>
    </source>
</evidence>
<evidence type="ECO:0000259" key="3">
    <source>
        <dbReference type="PROSITE" id="PS50158"/>
    </source>
</evidence>
<dbReference type="PROSITE" id="PS50158">
    <property type="entry name" value="ZF_CCHC"/>
    <property type="match status" value="2"/>
</dbReference>
<keyword evidence="1" id="KW-0863">Zinc-finger</keyword>
<sequence>MLITLEKDKTAVKSIEDEIKKKANITGLRTRVLEDSARNTIHIRGMDALCEKAEVLEALEKLIPGVGAHLQMGEMRPFRNNTQAITININSTYLNKILAAEEIRIGCTICTIEKKYTVNKCRKCWRSGHLERDCKGEDLKERCFKCGELDHKAKDCTNNEKCPLCKEEGHRAGSGRCRDFRRHLSQLRRQESIGKSAIRRQKSSQGPSQFISEN</sequence>
<dbReference type="Gene3D" id="4.10.60.10">
    <property type="entry name" value="Zinc finger, CCHC-type"/>
    <property type="match status" value="1"/>
</dbReference>
<proteinExistence type="predicted"/>
<dbReference type="Proteomes" id="UP001566132">
    <property type="component" value="Unassembled WGS sequence"/>
</dbReference>
<keyword evidence="1" id="KW-0479">Metal-binding</keyword>
<dbReference type="GO" id="GO:0008270">
    <property type="term" value="F:zinc ion binding"/>
    <property type="evidence" value="ECO:0007669"/>
    <property type="project" value="UniProtKB-KW"/>
</dbReference>
<name>A0ABD1DYK7_HYPHA</name>
<gene>
    <name evidence="4" type="ORF">ABEB36_015844</name>
</gene>
<keyword evidence="1" id="KW-0862">Zinc</keyword>